<keyword evidence="6" id="KW-0808">Transferase</keyword>
<dbReference type="GO" id="GO:0042124">
    <property type="term" value="F:1,3-beta-glucanosyltransferase activity"/>
    <property type="evidence" value="ECO:0007669"/>
    <property type="project" value="TreeGrafter"/>
</dbReference>
<accession>A0A0F4GFN6</accession>
<dbReference type="Pfam" id="PF03198">
    <property type="entry name" value="Glyco_hydro_72"/>
    <property type="match status" value="1"/>
</dbReference>
<evidence type="ECO:0000256" key="5">
    <source>
        <dbReference type="ARBA" id="ARBA00023180"/>
    </source>
</evidence>
<evidence type="ECO:0000256" key="1">
    <source>
        <dbReference type="ARBA" id="ARBA00004609"/>
    </source>
</evidence>
<name>A0A0F4GFN6_9PEZI</name>
<feature type="signal peptide" evidence="6">
    <location>
        <begin position="1"/>
        <end position="18"/>
    </location>
</feature>
<feature type="compositionally biased region" description="Polar residues" evidence="7">
    <location>
        <begin position="517"/>
        <end position="538"/>
    </location>
</feature>
<evidence type="ECO:0000313" key="8">
    <source>
        <dbReference type="EMBL" id="KJX96239.1"/>
    </source>
</evidence>
<organism evidence="8 9">
    <name type="scientific">Zymoseptoria brevis</name>
    <dbReference type="NCBI Taxonomy" id="1047168"/>
    <lineage>
        <taxon>Eukaryota</taxon>
        <taxon>Fungi</taxon>
        <taxon>Dikarya</taxon>
        <taxon>Ascomycota</taxon>
        <taxon>Pezizomycotina</taxon>
        <taxon>Dothideomycetes</taxon>
        <taxon>Dothideomycetidae</taxon>
        <taxon>Mycosphaerellales</taxon>
        <taxon>Mycosphaerellaceae</taxon>
        <taxon>Zymoseptoria</taxon>
    </lineage>
</organism>
<dbReference type="OrthoDB" id="421038at2759"/>
<evidence type="ECO:0000256" key="4">
    <source>
        <dbReference type="ARBA" id="ARBA00023157"/>
    </source>
</evidence>
<evidence type="ECO:0000256" key="7">
    <source>
        <dbReference type="SAM" id="MobiDB-lite"/>
    </source>
</evidence>
<feature type="compositionally biased region" description="Polar residues" evidence="7">
    <location>
        <begin position="690"/>
        <end position="701"/>
    </location>
</feature>
<keyword evidence="6" id="KW-0449">Lipoprotein</keyword>
<feature type="compositionally biased region" description="Low complexity" evidence="7">
    <location>
        <begin position="381"/>
        <end position="420"/>
    </location>
</feature>
<feature type="chain" id="PRO_5005116973" description="1,3-beta-glucanosyltransferase" evidence="6">
    <location>
        <begin position="19"/>
        <end position="772"/>
    </location>
</feature>
<evidence type="ECO:0000313" key="9">
    <source>
        <dbReference type="Proteomes" id="UP000033647"/>
    </source>
</evidence>
<gene>
    <name evidence="8" type="ORF">TI39_contig690g00003</name>
</gene>
<sequence length="772" mass="83002">MLSRLIPLLATLLVSAFALPTIEAKGAKFFTSEGKQWFIKGIAYQLTPDDPLATPDQCKLDASLMKTLGANAIRVYHVDPSANHDECMSAFSDAGVYIFLDLDTFDTYILPTAGQPQWNQTQYDRYAEVMDAFHTYDNTAGFFVGNEVLNVGADSVAAPYVKAAARDMKAYRDSKGYRKIPVGYSATDSGELRPNLQNYLACGDDGSNSIDFFSLNAYEWCGDSTFEVSGYQFLEKNASEYNIPIFFSETGCNTIKPRTFQDQSAILGKDMDDTWSGAIIYEWIEEANNYGLIQYGAPVDPTATGDDIEGGFVRAGTPTPIVPDFENLSKQWATLSPTGVSENAYQPSLKPPACPSVTKGLWDIAPDAPLPTIGQKVANPQTGSQTGSTGTSTAKSSGSGSGTASSDSVSSSETKTSSGVKANRDVQNIKNGLLFPMLLCLVAFAVFICFCLDIGQDVSNKISNQALILDNESDSRVPPNFASNPFHQASSSSSITHLSPLPHPVYPSLPSSPHHALNSSRPNSPTSGDGSSHYTFASPTLGPVNTFPIPGGSTFPPPPIASPPAAVTANHQSPSPHTVLPLPPNRTATSLTSFRSIPAYRLPLDSIRESPSGGFSAQMPAPGTAYRQRVSVASPEGRSSFFGSPVPYTGSFVSPPKIGSFECYSYTAPLTLFPSDGTADITHNARNTDLASDISTSTNTRHSNHHRPDTNRFTRSDRPDPVSISTCGPDEESGDAASREWNAGFNNEGEAEYDSELEFEQFGRRAGWKERE</sequence>
<dbReference type="EMBL" id="LAFY01000682">
    <property type="protein sequence ID" value="KJX96239.1"/>
    <property type="molecule type" value="Genomic_DNA"/>
</dbReference>
<dbReference type="GO" id="GO:0005886">
    <property type="term" value="C:plasma membrane"/>
    <property type="evidence" value="ECO:0007669"/>
    <property type="project" value="UniProtKB-SubCell"/>
</dbReference>
<keyword evidence="9" id="KW-1185">Reference proteome</keyword>
<proteinExistence type="inferred from homology"/>
<feature type="compositionally biased region" description="Basic and acidic residues" evidence="7">
    <location>
        <begin position="706"/>
        <end position="720"/>
    </location>
</feature>
<feature type="region of interest" description="Disordered" evidence="7">
    <location>
        <begin position="372"/>
        <end position="421"/>
    </location>
</feature>
<comment type="caution">
    <text evidence="8">The sequence shown here is derived from an EMBL/GenBank/DDBJ whole genome shotgun (WGS) entry which is preliminary data.</text>
</comment>
<dbReference type="EC" id="2.4.1.-" evidence="6"/>
<keyword evidence="4" id="KW-1015">Disulfide bond</keyword>
<evidence type="ECO:0000256" key="2">
    <source>
        <dbReference type="ARBA" id="ARBA00007528"/>
    </source>
</evidence>
<dbReference type="GO" id="GO:0098552">
    <property type="term" value="C:side of membrane"/>
    <property type="evidence" value="ECO:0007669"/>
    <property type="project" value="UniProtKB-KW"/>
</dbReference>
<dbReference type="GO" id="GO:0031505">
    <property type="term" value="P:fungal-type cell wall organization"/>
    <property type="evidence" value="ECO:0007669"/>
    <property type="project" value="TreeGrafter"/>
</dbReference>
<evidence type="ECO:0000256" key="3">
    <source>
        <dbReference type="ARBA" id="ARBA00022729"/>
    </source>
</evidence>
<dbReference type="SUPFAM" id="SSF51445">
    <property type="entry name" value="(Trans)glycosidases"/>
    <property type="match status" value="1"/>
</dbReference>
<feature type="region of interest" description="Disordered" evidence="7">
    <location>
        <begin position="502"/>
        <end position="587"/>
    </location>
</feature>
<dbReference type="FunFam" id="3.20.20.80:FF:000038">
    <property type="entry name" value="1,3-beta-glucanosyltransferase"/>
    <property type="match status" value="1"/>
</dbReference>
<dbReference type="PANTHER" id="PTHR31468:SF8">
    <property type="entry name" value="1,3-BETA-GLUCANOSYLTRANSFERASE GAS2"/>
    <property type="match status" value="1"/>
</dbReference>
<keyword evidence="5" id="KW-0325">Glycoprotein</keyword>
<dbReference type="GO" id="GO:0071970">
    <property type="term" value="P:fungal-type cell wall (1-&gt;3)-beta-D-glucan biosynthetic process"/>
    <property type="evidence" value="ECO:0007669"/>
    <property type="project" value="TreeGrafter"/>
</dbReference>
<dbReference type="PANTHER" id="PTHR31468">
    <property type="entry name" value="1,3-BETA-GLUCANOSYLTRANSFERASE GAS1"/>
    <property type="match status" value="1"/>
</dbReference>
<protein>
    <recommendedName>
        <fullName evidence="6">1,3-beta-glucanosyltransferase</fullName>
        <ecNumber evidence="6">2.4.1.-</ecNumber>
    </recommendedName>
</protein>
<dbReference type="AlphaFoldDB" id="A0A0F4GFN6"/>
<dbReference type="Gene3D" id="3.20.20.80">
    <property type="entry name" value="Glycosidases"/>
    <property type="match status" value="1"/>
</dbReference>
<evidence type="ECO:0000256" key="6">
    <source>
        <dbReference type="RuleBase" id="RU361209"/>
    </source>
</evidence>
<comment type="subcellular location">
    <subcellularLocation>
        <location evidence="1 6">Cell membrane</location>
        <topology evidence="1 6">Lipid-anchor</topology>
        <topology evidence="1 6">GPI-anchor</topology>
    </subcellularLocation>
</comment>
<reference evidence="8 9" key="1">
    <citation type="submission" date="2015-03" db="EMBL/GenBank/DDBJ databases">
        <title>RNA-seq based gene annotation and comparative genomics of four Zymoseptoria species reveal species-specific pathogenicity related genes and transposable element activity.</title>
        <authorList>
            <person name="Grandaubert J."/>
            <person name="Bhattacharyya A."/>
            <person name="Stukenbrock E.H."/>
        </authorList>
    </citation>
    <scope>NUCLEOTIDE SEQUENCE [LARGE SCALE GENOMIC DNA]</scope>
    <source>
        <strain evidence="8 9">Zb18110</strain>
    </source>
</reference>
<comment type="function">
    <text evidence="6">Splits internally a 1,3-beta-glucan molecule and transfers the newly generated reducing end (the donor) to the non-reducing end of another 1,3-beta-glucan molecule (the acceptor) forming a 1,3-beta linkage, resulting in the elongation of 1,3-beta-glucan chains in the cell wall.</text>
</comment>
<keyword evidence="3 6" id="KW-0732">Signal</keyword>
<comment type="similarity">
    <text evidence="2 6">Belongs to the glycosyl hydrolase 72 family.</text>
</comment>
<keyword evidence="6" id="KW-0472">Membrane</keyword>
<dbReference type="InterPro" id="IPR017853">
    <property type="entry name" value="GH"/>
</dbReference>
<feature type="region of interest" description="Disordered" evidence="7">
    <location>
        <begin position="690"/>
        <end position="754"/>
    </location>
</feature>
<dbReference type="Proteomes" id="UP000033647">
    <property type="component" value="Unassembled WGS sequence"/>
</dbReference>
<keyword evidence="6" id="KW-0336">GPI-anchor</keyword>
<dbReference type="InterPro" id="IPR004886">
    <property type="entry name" value="Glucanosyltransferase"/>
</dbReference>